<protein>
    <submittedName>
        <fullName evidence="1">Nitrate reductase maturation protein NarM</fullName>
    </submittedName>
</protein>
<comment type="caution">
    <text evidence="1">The sequence shown here is derived from an EMBL/GenBank/DDBJ whole genome shotgun (WGS) entry which is preliminary data.</text>
</comment>
<dbReference type="Proteomes" id="UP001319200">
    <property type="component" value="Unassembled WGS sequence"/>
</dbReference>
<proteinExistence type="predicted"/>
<dbReference type="Pfam" id="PF09655">
    <property type="entry name" value="Nitr_red_assoc"/>
    <property type="match status" value="1"/>
</dbReference>
<dbReference type="RefSeq" id="WP_254161875.1">
    <property type="nucleotide sequence ID" value="NZ_JAHESF010000005.1"/>
</dbReference>
<accession>A0AAP2GN74</accession>
<dbReference type="NCBIfam" id="TIGR02664">
    <property type="entry name" value="nitr_red_assoc"/>
    <property type="match status" value="1"/>
</dbReference>
<dbReference type="InterPro" id="IPR013481">
    <property type="entry name" value="NarM"/>
</dbReference>
<organism evidence="1 2">
    <name type="scientific">Chryseosolibacter histidini</name>
    <dbReference type="NCBI Taxonomy" id="2782349"/>
    <lineage>
        <taxon>Bacteria</taxon>
        <taxon>Pseudomonadati</taxon>
        <taxon>Bacteroidota</taxon>
        <taxon>Cytophagia</taxon>
        <taxon>Cytophagales</taxon>
        <taxon>Chryseotaleaceae</taxon>
        <taxon>Chryseosolibacter</taxon>
    </lineage>
</organism>
<keyword evidence="2" id="KW-1185">Reference proteome</keyword>
<name>A0AAP2GN74_9BACT</name>
<dbReference type="EMBL" id="JAHESF010000005">
    <property type="protein sequence ID" value="MBT1696595.1"/>
    <property type="molecule type" value="Genomic_DNA"/>
</dbReference>
<evidence type="ECO:0000313" key="1">
    <source>
        <dbReference type="EMBL" id="MBT1696595.1"/>
    </source>
</evidence>
<reference evidence="1 2" key="1">
    <citation type="submission" date="2021-05" db="EMBL/GenBank/DDBJ databases">
        <title>A Polyphasic approach of four new species of the genus Ohtaekwangia: Ohtaekwangia histidinii sp. nov., Ohtaekwangia cretensis sp. nov., Ohtaekwangia indiensis sp. nov., Ohtaekwangia reichenbachii sp. nov. from diverse environment.</title>
        <authorList>
            <person name="Octaviana S."/>
        </authorList>
    </citation>
    <scope>NUCLEOTIDE SEQUENCE [LARGE SCALE GENOMIC DNA]</scope>
    <source>
        <strain evidence="1 2">PWU4</strain>
    </source>
</reference>
<dbReference type="AlphaFoldDB" id="A0AAP2GN74"/>
<evidence type="ECO:0000313" key="2">
    <source>
        <dbReference type="Proteomes" id="UP001319200"/>
    </source>
</evidence>
<gene>
    <name evidence="1" type="primary">narM</name>
    <name evidence="1" type="ORF">KK083_06910</name>
</gene>
<sequence>MVAVKNYFLFEEDFVENNVRCIPMIVRFKLDACGIKLKLAEWSRMNVHERENLANLPCETDEEISQYRYYLQQLIYTRTGNTATELPVMENPAWSMLDEIPFPLQEKLQEFNWAISLQQWQKLSDLQRFALLKLSYPGHENKNFPKAMREFELVD</sequence>